<dbReference type="AlphaFoldDB" id="A0A9X0WJX1"/>
<dbReference type="RefSeq" id="WP_200388655.1">
    <property type="nucleotide sequence ID" value="NZ_NRSD01000016.1"/>
</dbReference>
<sequence>MFEQTLTLLLAGEFICNVRYQDAWRFLEDENQRHEVDAFLGKLGRRLARTRQGGAWFAAYQTIGPTERKAMRDGFAEIKHHLRLLVGFFVHLMQAMRQDQFLAPGSLIEANRLIGAIDENPNLRGELQSLAGLAKGPTGDGTHRGMLDRLLRKLRDEGYLVLANPERQIYAVTGKIEYLQEVVDFLMSHQSIPDELAEESDADTHQETLL</sequence>
<accession>A0A9X0WJX1</accession>
<dbReference type="InterPro" id="IPR053841">
    <property type="entry name" value="MksE"/>
</dbReference>
<gene>
    <name evidence="1" type="ORF">CKO25_14540</name>
</gene>
<dbReference type="EMBL" id="NRSD01000016">
    <property type="protein sequence ID" value="MBK1645850.1"/>
    <property type="molecule type" value="Genomic_DNA"/>
</dbReference>
<comment type="caution">
    <text evidence="1">The sequence shown here is derived from an EMBL/GenBank/DDBJ whole genome shotgun (WGS) entry which is preliminary data.</text>
</comment>
<keyword evidence="2" id="KW-1185">Reference proteome</keyword>
<reference evidence="1 2" key="1">
    <citation type="journal article" date="2020" name="Microorganisms">
        <title>Osmotic Adaptation and Compatible Solute Biosynthesis of Phototrophic Bacteria as Revealed from Genome Analyses.</title>
        <authorList>
            <person name="Imhoff J.F."/>
            <person name="Rahn T."/>
            <person name="Kunzel S."/>
            <person name="Keller A."/>
            <person name="Neulinger S.C."/>
        </authorList>
    </citation>
    <scope>NUCLEOTIDE SEQUENCE [LARGE SCALE GENOMIC DNA]</scope>
    <source>
        <strain evidence="1 2">DSM 21303</strain>
    </source>
</reference>
<dbReference type="Pfam" id="PF21980">
    <property type="entry name" value="MksE"/>
    <property type="match status" value="1"/>
</dbReference>
<protein>
    <recommendedName>
        <fullName evidence="3">DUF4194 domain-containing protein</fullName>
    </recommendedName>
</protein>
<dbReference type="Proteomes" id="UP001138802">
    <property type="component" value="Unassembled WGS sequence"/>
</dbReference>
<organism evidence="1 2">
    <name type="scientific">Thiocapsa imhoffii</name>
    <dbReference type="NCBI Taxonomy" id="382777"/>
    <lineage>
        <taxon>Bacteria</taxon>
        <taxon>Pseudomonadati</taxon>
        <taxon>Pseudomonadota</taxon>
        <taxon>Gammaproteobacteria</taxon>
        <taxon>Chromatiales</taxon>
        <taxon>Chromatiaceae</taxon>
        <taxon>Thiocapsa</taxon>
    </lineage>
</organism>
<evidence type="ECO:0008006" key="3">
    <source>
        <dbReference type="Google" id="ProtNLM"/>
    </source>
</evidence>
<proteinExistence type="predicted"/>
<evidence type="ECO:0000313" key="2">
    <source>
        <dbReference type="Proteomes" id="UP001138802"/>
    </source>
</evidence>
<name>A0A9X0WJX1_9GAMM</name>
<evidence type="ECO:0000313" key="1">
    <source>
        <dbReference type="EMBL" id="MBK1645850.1"/>
    </source>
</evidence>